<protein>
    <submittedName>
        <fullName evidence="4">Polypeptide N-acetylgalactosaminyltransferase</fullName>
    </submittedName>
</protein>
<evidence type="ECO:0000256" key="2">
    <source>
        <dbReference type="SAM" id="MobiDB-lite"/>
    </source>
</evidence>
<feature type="region of interest" description="Disordered" evidence="2">
    <location>
        <begin position="143"/>
        <end position="166"/>
    </location>
</feature>
<gene>
    <name evidence="4" type="ORF">ElyMa_004837800</name>
</gene>
<keyword evidence="3" id="KW-1133">Transmembrane helix</keyword>
<feature type="region of interest" description="Disordered" evidence="2">
    <location>
        <begin position="64"/>
        <end position="88"/>
    </location>
</feature>
<comment type="caution">
    <text evidence="4">The sequence shown here is derived from an EMBL/GenBank/DDBJ whole genome shotgun (WGS) entry which is preliminary data.</text>
</comment>
<dbReference type="Gene3D" id="3.90.550.10">
    <property type="entry name" value="Spore Coat Polysaccharide Biosynthesis Protein SpsA, Chain A"/>
    <property type="match status" value="1"/>
</dbReference>
<reference evidence="4 5" key="1">
    <citation type="journal article" date="2021" name="Elife">
        <title>Chloroplast acquisition without the gene transfer in kleptoplastic sea slugs, Plakobranchus ocellatus.</title>
        <authorList>
            <person name="Maeda T."/>
            <person name="Takahashi S."/>
            <person name="Yoshida T."/>
            <person name="Shimamura S."/>
            <person name="Takaki Y."/>
            <person name="Nagai Y."/>
            <person name="Toyoda A."/>
            <person name="Suzuki Y."/>
            <person name="Arimoto A."/>
            <person name="Ishii H."/>
            <person name="Satoh N."/>
            <person name="Nishiyama T."/>
            <person name="Hasebe M."/>
            <person name="Maruyama T."/>
            <person name="Minagawa J."/>
            <person name="Obokata J."/>
            <person name="Shigenobu S."/>
        </authorList>
    </citation>
    <scope>NUCLEOTIDE SEQUENCE [LARGE SCALE GENOMIC DNA]</scope>
</reference>
<evidence type="ECO:0000256" key="3">
    <source>
        <dbReference type="SAM" id="Phobius"/>
    </source>
</evidence>
<organism evidence="4 5">
    <name type="scientific">Elysia marginata</name>
    <dbReference type="NCBI Taxonomy" id="1093978"/>
    <lineage>
        <taxon>Eukaryota</taxon>
        <taxon>Metazoa</taxon>
        <taxon>Spiralia</taxon>
        <taxon>Lophotrochozoa</taxon>
        <taxon>Mollusca</taxon>
        <taxon>Gastropoda</taxon>
        <taxon>Heterobranchia</taxon>
        <taxon>Euthyneura</taxon>
        <taxon>Panpulmonata</taxon>
        <taxon>Sacoglossa</taxon>
        <taxon>Placobranchoidea</taxon>
        <taxon>Plakobranchidae</taxon>
        <taxon>Elysia</taxon>
    </lineage>
</organism>
<keyword evidence="5" id="KW-1185">Reference proteome</keyword>
<evidence type="ECO:0000256" key="1">
    <source>
        <dbReference type="ARBA" id="ARBA00023157"/>
    </source>
</evidence>
<dbReference type="AlphaFoldDB" id="A0AAV4IMJ0"/>
<evidence type="ECO:0000313" key="5">
    <source>
        <dbReference type="Proteomes" id="UP000762676"/>
    </source>
</evidence>
<evidence type="ECO:0000313" key="4">
    <source>
        <dbReference type="EMBL" id="GFS11599.1"/>
    </source>
</evidence>
<dbReference type="GO" id="GO:0006493">
    <property type="term" value="P:protein O-linked glycosylation"/>
    <property type="evidence" value="ECO:0007669"/>
    <property type="project" value="TreeGrafter"/>
</dbReference>
<keyword evidence="3" id="KW-0472">Membrane</keyword>
<dbReference type="GO" id="GO:0004653">
    <property type="term" value="F:polypeptide N-acetylgalactosaminyltransferase activity"/>
    <property type="evidence" value="ECO:0007669"/>
    <property type="project" value="TreeGrafter"/>
</dbReference>
<keyword evidence="1" id="KW-1015">Disulfide bond</keyword>
<dbReference type="EMBL" id="BMAT01009683">
    <property type="protein sequence ID" value="GFS11599.1"/>
    <property type="molecule type" value="Genomic_DNA"/>
</dbReference>
<keyword evidence="3" id="KW-0812">Transmembrane</keyword>
<dbReference type="PANTHER" id="PTHR11675">
    <property type="entry name" value="N-ACETYLGALACTOSAMINYLTRANSFERASE"/>
    <property type="match status" value="1"/>
</dbReference>
<name>A0AAV4IMJ0_9GAST</name>
<feature type="transmembrane region" description="Helical" evidence="3">
    <location>
        <begin position="12"/>
        <end position="33"/>
    </location>
</feature>
<dbReference type="GO" id="GO:0005794">
    <property type="term" value="C:Golgi apparatus"/>
    <property type="evidence" value="ECO:0007669"/>
    <property type="project" value="TreeGrafter"/>
</dbReference>
<dbReference type="Proteomes" id="UP000762676">
    <property type="component" value="Unassembled WGS sequence"/>
</dbReference>
<sequence>MASFLRRRRSFLIKLLLLVPVLYLLALAVFSMGGRRMEIPSAPGGDGWHEPARGHDARDLQGVHRENLAPPPPPDNQAAPAVQQQRVHEPVVAQPVHADSLKVDAKEVNIPNPINVQVQHEPPKREEPAVVAKSNDKVTEVQRLDPSAPGENGKAVSIAKEKLTEEERKKFDEGWKNNAYNQYASDMISLHRSLPDTRDKE</sequence>
<dbReference type="InterPro" id="IPR029044">
    <property type="entry name" value="Nucleotide-diphossugar_trans"/>
</dbReference>
<dbReference type="PANTHER" id="PTHR11675:SF131">
    <property type="entry name" value="POLYPEPTIDE N-ACETYLGALACTOSAMINYLTRANSFERASE 9-RELATED"/>
    <property type="match status" value="1"/>
</dbReference>
<feature type="compositionally biased region" description="Low complexity" evidence="2">
    <location>
        <begin position="76"/>
        <end position="85"/>
    </location>
</feature>
<proteinExistence type="predicted"/>
<accession>A0AAV4IMJ0</accession>